<sequence length="466" mass="54101">MHSIEVNPNVANFIKSLRDIGYTFEVAVADIIDNSISAGASSIKIYAVQNPKPLFCVLDNGSGMNKDELIEAMRLSSKSPDDKRDINTLGRFGLGLKTASFSQCKKLTVLTKKNNDIFAVRWDLDYISKNNKWLLLEVNASEYKNIEIFNDFCKNSSSTLVIWEDIDKIDKISEYLEILRNHLSLVFHQFLEGIDGIRKIKIYINNKLLLPFNPFNPTHDATFIKSTELIKYYDKEIKVTPFILPHHSKVSNSEWEKYGGSDGYIKSQGFYLYRAHRLLVYGKWWGILKSSDATKLVRIKIEISNDQDELWNIDVKKSIANPISGLKDELKRIALHSAKDGIKPFFTRGRKINDKSIIRFWNLVYEDNKPYFVINKENPMYQKLLDLLDFKSIEMLQIYLKALQAYIPLEAIQVQVQQNPHNFKQEDVILEQDIIEILKYLQDIGLSEDEIKKIEIFKKHKELFNE</sequence>
<keyword evidence="2" id="KW-1185">Reference proteome</keyword>
<dbReference type="Pfam" id="PF13589">
    <property type="entry name" value="HATPase_c_3"/>
    <property type="match status" value="1"/>
</dbReference>
<dbReference type="EMBL" id="JANURM010000018">
    <property type="protein sequence ID" value="MDL0089679.1"/>
    <property type="molecule type" value="Genomic_DNA"/>
</dbReference>
<dbReference type="SUPFAM" id="SSF55874">
    <property type="entry name" value="ATPase domain of HSP90 chaperone/DNA topoisomerase II/histidine kinase"/>
    <property type="match status" value="1"/>
</dbReference>
<dbReference type="GO" id="GO:0005524">
    <property type="term" value="F:ATP binding"/>
    <property type="evidence" value="ECO:0007669"/>
    <property type="project" value="UniProtKB-KW"/>
</dbReference>
<evidence type="ECO:0000313" key="2">
    <source>
        <dbReference type="Proteomes" id="UP001173801"/>
    </source>
</evidence>
<dbReference type="InterPro" id="IPR036890">
    <property type="entry name" value="HATPase_C_sf"/>
</dbReference>
<protein>
    <submittedName>
        <fullName evidence="1">ATP-binding protein</fullName>
    </submittedName>
</protein>
<name>A0ABT7HS75_9BACT</name>
<keyword evidence="1" id="KW-0547">Nucleotide-binding</keyword>
<keyword evidence="1" id="KW-0067">ATP-binding</keyword>
<gene>
    <name evidence="1" type="ORF">NYG85_09940</name>
</gene>
<proteinExistence type="predicted"/>
<reference evidence="1" key="2">
    <citation type="journal article" date="2023" name="Microorganisms">
        <title>Isolation and Genomic Characteristics of Cat-Borne Campylobacter felis sp. nov. and Sheep-Borne Campylobacter ovis sp. nov.</title>
        <authorList>
            <person name="Wang H."/>
            <person name="Li Y."/>
            <person name="Gu Y."/>
            <person name="Zhou G."/>
            <person name="Chen X."/>
            <person name="Zhang X."/>
            <person name="Shao Z."/>
            <person name="Zhang J."/>
            <person name="Zhang M."/>
        </authorList>
    </citation>
    <scope>NUCLEOTIDE SEQUENCE</scope>
    <source>
        <strain evidence="1">PS10</strain>
    </source>
</reference>
<organism evidence="1 2">
    <name type="scientific">Campylobacter gastrosuis</name>
    <dbReference type="NCBI Taxonomy" id="2974576"/>
    <lineage>
        <taxon>Bacteria</taxon>
        <taxon>Pseudomonadati</taxon>
        <taxon>Campylobacterota</taxon>
        <taxon>Epsilonproteobacteria</taxon>
        <taxon>Campylobacterales</taxon>
        <taxon>Campylobacteraceae</taxon>
        <taxon>Campylobacter</taxon>
    </lineage>
</organism>
<evidence type="ECO:0000313" key="1">
    <source>
        <dbReference type="EMBL" id="MDL0089679.1"/>
    </source>
</evidence>
<dbReference type="Proteomes" id="UP001173801">
    <property type="component" value="Unassembled WGS sequence"/>
</dbReference>
<dbReference type="Gene3D" id="3.30.565.10">
    <property type="entry name" value="Histidine kinase-like ATPase, C-terminal domain"/>
    <property type="match status" value="1"/>
</dbReference>
<comment type="caution">
    <text evidence="1">The sequence shown here is derived from an EMBL/GenBank/DDBJ whole genome shotgun (WGS) entry which is preliminary data.</text>
</comment>
<accession>A0ABT7HS75</accession>
<dbReference type="RefSeq" id="WP_284938392.1">
    <property type="nucleotide sequence ID" value="NZ_JANURM010000018.1"/>
</dbReference>
<reference evidence="1" key="1">
    <citation type="submission" date="2022-08" db="EMBL/GenBank/DDBJ databases">
        <authorList>
            <person name="Wang H."/>
        </authorList>
    </citation>
    <scope>NUCLEOTIDE SEQUENCE</scope>
    <source>
        <strain evidence="1">PS10</strain>
    </source>
</reference>